<dbReference type="InterPro" id="IPR029044">
    <property type="entry name" value="Nucleotide-diphossugar_trans"/>
</dbReference>
<name>G4RK92_THETK</name>
<dbReference type="Pfam" id="PF00535">
    <property type="entry name" value="Glycos_transf_2"/>
    <property type="match status" value="1"/>
</dbReference>
<keyword evidence="1" id="KW-0812">Transmembrane</keyword>
<dbReference type="GO" id="GO:0016758">
    <property type="term" value="F:hexosyltransferase activity"/>
    <property type="evidence" value="ECO:0007669"/>
    <property type="project" value="UniProtKB-ARBA"/>
</dbReference>
<dbReference type="eggNOG" id="arCOG01385">
    <property type="taxonomic scope" value="Archaea"/>
</dbReference>
<dbReference type="SUPFAM" id="SSF53448">
    <property type="entry name" value="Nucleotide-diphospho-sugar transferases"/>
    <property type="match status" value="1"/>
</dbReference>
<keyword evidence="1" id="KW-1133">Transmembrane helix</keyword>
<evidence type="ECO:0000256" key="1">
    <source>
        <dbReference type="SAM" id="Phobius"/>
    </source>
</evidence>
<dbReference type="AlphaFoldDB" id="G4RK92"/>
<evidence type="ECO:0000259" key="2">
    <source>
        <dbReference type="Pfam" id="PF00535"/>
    </source>
</evidence>
<keyword evidence="1" id="KW-0472">Membrane</keyword>
<dbReference type="STRING" id="768679.TTX_1350"/>
<accession>G4RK92</accession>
<dbReference type="OrthoDB" id="23988at2157"/>
<protein>
    <submittedName>
        <fullName evidence="3">Glycosyltransferase (Type2)</fullName>
        <ecNumber evidence="3">2.-.-.-</ecNumber>
    </submittedName>
</protein>
<dbReference type="PATRIC" id="fig|768679.9.peg.1370"/>
<dbReference type="PANTHER" id="PTHR22916:SF3">
    <property type="entry name" value="UDP-GLCNAC:BETAGAL BETA-1,3-N-ACETYLGLUCOSAMINYLTRANSFERASE-LIKE PROTEIN 1"/>
    <property type="match status" value="1"/>
</dbReference>
<reference evidence="3 4" key="1">
    <citation type="journal article" date="2011" name="PLoS ONE">
        <title>The complete genome sequence of Thermoproteus tenax: a physiologically versatile member of the Crenarchaeota.</title>
        <authorList>
            <person name="Siebers B."/>
            <person name="Zaparty M."/>
            <person name="Raddatz G."/>
            <person name="Tjaden B."/>
            <person name="Albers S.V."/>
            <person name="Bell S.D."/>
            <person name="Blombach F."/>
            <person name="Kletzin A."/>
            <person name="Kyrpides N."/>
            <person name="Lanz C."/>
            <person name="Plagens A."/>
            <person name="Rampp M."/>
            <person name="Rosinus A."/>
            <person name="von Jan M."/>
            <person name="Makarova K.S."/>
            <person name="Klenk H.P."/>
            <person name="Schuster S.C."/>
            <person name="Hensel R."/>
        </authorList>
    </citation>
    <scope>NUCLEOTIDE SEQUENCE [LARGE SCALE GENOMIC DNA]</scope>
    <source>
        <strain evidence="4">ATCC 35583 / DSM 2078 / JCM 9277 / NBRC 100435 / Kra 1</strain>
    </source>
</reference>
<dbReference type="HOGENOM" id="CLU_870504_0_0_2"/>
<dbReference type="InterPro" id="IPR001173">
    <property type="entry name" value="Glyco_trans_2-like"/>
</dbReference>
<keyword evidence="4" id="KW-1185">Reference proteome</keyword>
<keyword evidence="3" id="KW-0808">Transferase</keyword>
<evidence type="ECO:0000313" key="4">
    <source>
        <dbReference type="Proteomes" id="UP000002654"/>
    </source>
</evidence>
<feature type="transmembrane region" description="Helical" evidence="1">
    <location>
        <begin position="239"/>
        <end position="256"/>
    </location>
</feature>
<feature type="domain" description="Glycosyltransferase 2-like" evidence="2">
    <location>
        <begin position="8"/>
        <end position="136"/>
    </location>
</feature>
<gene>
    <name evidence="3" type="ordered locus">TTX_1350</name>
</gene>
<dbReference type="GeneID" id="11262232"/>
<dbReference type="EC" id="2.-.-.-" evidence="3"/>
<proteinExistence type="predicted"/>
<sequence length="319" mass="37072">MIDYPLITICMPVKNRAWHLNKVLRAIEELDYPRDYLELVFVDGYSQDGSYEVLAKWRDGAIGFRRVELIRAKTNISQARNECVKRTSGDYLLFWDSDVVPPRDLLKTMVELMERDRRICIMGADYVYDEELGIKYKPVVNKEAVAVYMGFTLVRRDVFKIVSTFNEILSSGEDTEFCIKVRERARCKVMWAPKPVAHIKRPEDLRKSVIEWLKYNFTTRAKEYYTAWNSLPKFLKARILYWLSWPWAIALTAYLILSSPTLASLPLAYMLSSAYLVVRERGLRYGLMTWVKSNILIGLALSYGVAKETLNKLICALLS</sequence>
<dbReference type="EMBL" id="FN869859">
    <property type="protein sequence ID" value="CCC81987.1"/>
    <property type="molecule type" value="Genomic_DNA"/>
</dbReference>
<organism evidence="3 4">
    <name type="scientific">Thermoproteus tenax (strain ATCC 35583 / DSM 2078 / JCM 9277 / NBRC 100435 / Kra 1)</name>
    <dbReference type="NCBI Taxonomy" id="768679"/>
    <lineage>
        <taxon>Archaea</taxon>
        <taxon>Thermoproteota</taxon>
        <taxon>Thermoprotei</taxon>
        <taxon>Thermoproteales</taxon>
        <taxon>Thermoproteaceae</taxon>
        <taxon>Thermoproteus</taxon>
    </lineage>
</organism>
<evidence type="ECO:0000313" key="3">
    <source>
        <dbReference type="EMBL" id="CCC81987.1"/>
    </source>
</evidence>
<dbReference type="RefSeq" id="WP_014127242.1">
    <property type="nucleotide sequence ID" value="NC_016070.1"/>
</dbReference>
<dbReference type="KEGG" id="ttn:TTX_1350"/>
<dbReference type="PaxDb" id="768679-TTX_1350"/>
<dbReference type="Gene3D" id="3.90.550.10">
    <property type="entry name" value="Spore Coat Polysaccharide Biosynthesis Protein SpsA, Chain A"/>
    <property type="match status" value="1"/>
</dbReference>
<dbReference type="Proteomes" id="UP000002654">
    <property type="component" value="Chromosome"/>
</dbReference>
<dbReference type="PANTHER" id="PTHR22916">
    <property type="entry name" value="GLYCOSYLTRANSFERASE"/>
    <property type="match status" value="1"/>
</dbReference>